<protein>
    <submittedName>
        <fullName evidence="2">(rape) hypothetical protein</fullName>
    </submittedName>
</protein>
<sequence length="101" mass="11888">TPNRFRLLKKLNVRMRKESVVDFDCFFVPLEEMVKHRRSSSRSSSSSARFVSMKAISIYLIFIFAFTIFSSRNIQTQHQQHQDPRKVMILTLLGSGFKMKK</sequence>
<evidence type="ECO:0000313" key="2">
    <source>
        <dbReference type="EMBL" id="CAF1707138.1"/>
    </source>
</evidence>
<dbReference type="AlphaFoldDB" id="A0A816IE77"/>
<gene>
    <name evidence="2" type="ORF">DARMORV10_C03P61630.1</name>
</gene>
<keyword evidence="1" id="KW-0472">Membrane</keyword>
<dbReference type="Proteomes" id="UP001295469">
    <property type="component" value="Chromosome C03"/>
</dbReference>
<keyword evidence="1" id="KW-1133">Transmembrane helix</keyword>
<name>A0A816IE77_BRANA</name>
<reference evidence="2" key="1">
    <citation type="submission" date="2021-01" db="EMBL/GenBank/DDBJ databases">
        <authorList>
            <consortium name="Genoscope - CEA"/>
            <person name="William W."/>
        </authorList>
    </citation>
    <scope>NUCLEOTIDE SEQUENCE</scope>
</reference>
<dbReference type="EMBL" id="HG994367">
    <property type="protein sequence ID" value="CAF1707138.1"/>
    <property type="molecule type" value="Genomic_DNA"/>
</dbReference>
<accession>A0A816IE77</accession>
<feature type="non-terminal residue" evidence="2">
    <location>
        <position position="1"/>
    </location>
</feature>
<feature type="transmembrane region" description="Helical" evidence="1">
    <location>
        <begin position="47"/>
        <end position="69"/>
    </location>
</feature>
<keyword evidence="1" id="KW-0812">Transmembrane</keyword>
<proteinExistence type="predicted"/>
<organism evidence="2">
    <name type="scientific">Brassica napus</name>
    <name type="common">Rape</name>
    <dbReference type="NCBI Taxonomy" id="3708"/>
    <lineage>
        <taxon>Eukaryota</taxon>
        <taxon>Viridiplantae</taxon>
        <taxon>Streptophyta</taxon>
        <taxon>Embryophyta</taxon>
        <taxon>Tracheophyta</taxon>
        <taxon>Spermatophyta</taxon>
        <taxon>Magnoliopsida</taxon>
        <taxon>eudicotyledons</taxon>
        <taxon>Gunneridae</taxon>
        <taxon>Pentapetalae</taxon>
        <taxon>rosids</taxon>
        <taxon>malvids</taxon>
        <taxon>Brassicales</taxon>
        <taxon>Brassicaceae</taxon>
        <taxon>Brassiceae</taxon>
        <taxon>Brassica</taxon>
    </lineage>
</organism>
<evidence type="ECO:0000256" key="1">
    <source>
        <dbReference type="SAM" id="Phobius"/>
    </source>
</evidence>